<reference evidence="3 4" key="1">
    <citation type="submission" date="2019-12" db="EMBL/GenBank/DDBJ databases">
        <title>Mucilaginibacter sp. HME9299 genome sequencing and assembly.</title>
        <authorList>
            <person name="Kang H."/>
            <person name="Kim H."/>
            <person name="Joh K."/>
        </authorList>
    </citation>
    <scope>NUCLEOTIDE SEQUENCE [LARGE SCALE GENOMIC DNA]</scope>
    <source>
        <strain evidence="3 4">HME9299</strain>
    </source>
</reference>
<organism evidence="3 4">
    <name type="scientific">Mucilaginibacter aquatilis</name>
    <dbReference type="NCBI Taxonomy" id="1517760"/>
    <lineage>
        <taxon>Bacteria</taxon>
        <taxon>Pseudomonadati</taxon>
        <taxon>Bacteroidota</taxon>
        <taxon>Sphingobacteriia</taxon>
        <taxon>Sphingobacteriales</taxon>
        <taxon>Sphingobacteriaceae</taxon>
        <taxon>Mucilaginibacter</taxon>
    </lineage>
</organism>
<accession>A0A6I4IBN2</accession>
<keyword evidence="4" id="KW-1185">Reference proteome</keyword>
<dbReference type="AlphaFoldDB" id="A0A6I4IBN2"/>
<dbReference type="Pfam" id="PF14559">
    <property type="entry name" value="TPR_19"/>
    <property type="match status" value="1"/>
</dbReference>
<feature type="repeat" description="TPR" evidence="1">
    <location>
        <begin position="214"/>
        <end position="247"/>
    </location>
</feature>
<protein>
    <submittedName>
        <fullName evidence="3">Tetratricopeptide repeat protein</fullName>
    </submittedName>
</protein>
<dbReference type="RefSeq" id="WP_157542704.1">
    <property type="nucleotide sequence ID" value="NZ_WQLA01000006.1"/>
</dbReference>
<feature type="repeat" description="TPR" evidence="1">
    <location>
        <begin position="426"/>
        <end position="459"/>
    </location>
</feature>
<dbReference type="PANTHER" id="PTHR12558:SF13">
    <property type="entry name" value="CELL DIVISION CYCLE PROTEIN 27 HOMOLOG"/>
    <property type="match status" value="1"/>
</dbReference>
<dbReference type="PROSITE" id="PS50005">
    <property type="entry name" value="TPR"/>
    <property type="match status" value="4"/>
</dbReference>
<evidence type="ECO:0000256" key="2">
    <source>
        <dbReference type="SAM" id="SignalP"/>
    </source>
</evidence>
<sequence length="576" mass="65139">MNKPAYCILGLLMVPALAIAQGSSKATGTAQGQKSLTPADSMAMQQLYFEGLRKKTIEDSKGAGDLFTRVLQLDNSNDAAMYQLAMLNKAQNSQADAQQLLEKAVAIKPNNEWYWVALADSYEKTNNLPKLQNVFDQLLRINPEKPEYYFDKASAFYLEKKYDEALGVYSKLEQMTGLTDELVANRQKIYLRQNKLDQAAAEMEKLIETNPDQIRYYLLLAEIYNSNNVPDKALKVLQRAAQKKPDDGLLHLALAETYRSLKNTDASYKELELAFNSSSLDVDQKVRIIMGYVPKFPDANAKASALELSRIAASIHPNEARVQALYGDMLAQNDKMKEAREAFMKSVQLNPEMYIVHEQLVRLDLSENKIDEAIKHGENALSMFPNQAWMNYLVGVSYLQKKNAQQALSYLKNVVAVEPDDKDLASQAYAALGDCYHEIKDNGKSDAAYDKALTYNPDNSYTLNNYAYYLSIRGEQLEKAAQMSKHSIDLQPNTASFEDTYAWILFRQKKYAEAKQWIEKAIEHNKSSAVQVEHYGDILFYLGKTEDAVANWKKAKQAGASSPLLDRKINEKKYIE</sequence>
<evidence type="ECO:0000256" key="1">
    <source>
        <dbReference type="PROSITE-ProRule" id="PRU00339"/>
    </source>
</evidence>
<dbReference type="OrthoDB" id="9814220at2"/>
<feature type="chain" id="PRO_5026208956" evidence="2">
    <location>
        <begin position="21"/>
        <end position="576"/>
    </location>
</feature>
<feature type="repeat" description="TPR" evidence="1">
    <location>
        <begin position="388"/>
        <end position="421"/>
    </location>
</feature>
<dbReference type="Pfam" id="PF13431">
    <property type="entry name" value="TPR_17"/>
    <property type="match status" value="1"/>
</dbReference>
<dbReference type="Gene3D" id="1.25.40.10">
    <property type="entry name" value="Tetratricopeptide repeat domain"/>
    <property type="match status" value="3"/>
</dbReference>
<proteinExistence type="predicted"/>
<dbReference type="PANTHER" id="PTHR12558">
    <property type="entry name" value="CELL DIVISION CYCLE 16,23,27"/>
    <property type="match status" value="1"/>
</dbReference>
<keyword evidence="2" id="KW-0732">Signal</keyword>
<dbReference type="Pfam" id="PF13432">
    <property type="entry name" value="TPR_16"/>
    <property type="match status" value="2"/>
</dbReference>
<dbReference type="Pfam" id="PF13181">
    <property type="entry name" value="TPR_8"/>
    <property type="match status" value="3"/>
</dbReference>
<dbReference type="Proteomes" id="UP000434850">
    <property type="component" value="Unassembled WGS sequence"/>
</dbReference>
<dbReference type="SMART" id="SM00028">
    <property type="entry name" value="TPR"/>
    <property type="match status" value="9"/>
</dbReference>
<comment type="caution">
    <text evidence="3">The sequence shown here is derived from an EMBL/GenBank/DDBJ whole genome shotgun (WGS) entry which is preliminary data.</text>
</comment>
<name>A0A6I4IBN2_9SPHI</name>
<dbReference type="InterPro" id="IPR011990">
    <property type="entry name" value="TPR-like_helical_dom_sf"/>
</dbReference>
<evidence type="ECO:0000313" key="3">
    <source>
        <dbReference type="EMBL" id="MVN92387.1"/>
    </source>
</evidence>
<evidence type="ECO:0000313" key="4">
    <source>
        <dbReference type="Proteomes" id="UP000434850"/>
    </source>
</evidence>
<gene>
    <name evidence="3" type="ORF">GO816_14720</name>
</gene>
<feature type="signal peptide" evidence="2">
    <location>
        <begin position="1"/>
        <end position="20"/>
    </location>
</feature>
<keyword evidence="1" id="KW-0802">TPR repeat</keyword>
<dbReference type="SUPFAM" id="SSF48452">
    <property type="entry name" value="TPR-like"/>
    <property type="match status" value="3"/>
</dbReference>
<feature type="repeat" description="TPR" evidence="1">
    <location>
        <begin position="320"/>
        <end position="353"/>
    </location>
</feature>
<dbReference type="EMBL" id="WQLA01000006">
    <property type="protein sequence ID" value="MVN92387.1"/>
    <property type="molecule type" value="Genomic_DNA"/>
</dbReference>
<dbReference type="InterPro" id="IPR019734">
    <property type="entry name" value="TPR_rpt"/>
</dbReference>